<protein>
    <submittedName>
        <fullName evidence="1">Uncharacterized protein</fullName>
    </submittedName>
</protein>
<dbReference type="EMBL" id="QLZR01000002">
    <property type="protein sequence ID" value="RAZ79545.1"/>
    <property type="molecule type" value="Genomic_DNA"/>
</dbReference>
<sequence length="98" mass="11238">MKVSENHKAVSGPFTERRIEEICHDCFSSESERIAETGEKFVSYFVVNASSDGVLFKTIKEITHDINIPHQSLSKVLKVLEDKKVIYRRNGIIGLWKE</sequence>
<dbReference type="Proteomes" id="UP000251002">
    <property type="component" value="Unassembled WGS sequence"/>
</dbReference>
<keyword evidence="2" id="KW-1185">Reference proteome</keyword>
<name>A0A365L2W8_9BACL</name>
<comment type="caution">
    <text evidence="1">The sequence shown here is derived from an EMBL/GenBank/DDBJ whole genome shotgun (WGS) entry which is preliminary data.</text>
</comment>
<reference evidence="1 2" key="1">
    <citation type="submission" date="2018-06" db="EMBL/GenBank/DDBJ databases">
        <title>The draft genome sequences of strains SCU63 and S1.</title>
        <authorList>
            <person name="Gan L."/>
        </authorList>
    </citation>
    <scope>NUCLEOTIDE SEQUENCE [LARGE SCALE GENOMIC DNA]</scope>
    <source>
        <strain evidence="1 2">SCU63</strain>
    </source>
</reference>
<dbReference type="RefSeq" id="WP_112223112.1">
    <property type="nucleotide sequence ID" value="NZ_CP047673.1"/>
</dbReference>
<gene>
    <name evidence="1" type="ORF">DP120_08025</name>
</gene>
<dbReference type="SUPFAM" id="SSF46785">
    <property type="entry name" value="Winged helix' DNA-binding domain"/>
    <property type="match status" value="1"/>
</dbReference>
<proteinExistence type="predicted"/>
<dbReference type="AlphaFoldDB" id="A0A365L2W8"/>
<evidence type="ECO:0000313" key="2">
    <source>
        <dbReference type="Proteomes" id="UP000251002"/>
    </source>
</evidence>
<evidence type="ECO:0000313" key="1">
    <source>
        <dbReference type="EMBL" id="RAZ79545.1"/>
    </source>
</evidence>
<accession>A0A365L2W8</accession>
<organism evidence="1 2">
    <name type="scientific">Planococcus halotolerans</name>
    <dbReference type="NCBI Taxonomy" id="2233542"/>
    <lineage>
        <taxon>Bacteria</taxon>
        <taxon>Bacillati</taxon>
        <taxon>Bacillota</taxon>
        <taxon>Bacilli</taxon>
        <taxon>Bacillales</taxon>
        <taxon>Caryophanaceae</taxon>
        <taxon>Planococcus</taxon>
    </lineage>
</organism>
<dbReference type="InterPro" id="IPR036390">
    <property type="entry name" value="WH_DNA-bd_sf"/>
</dbReference>